<keyword evidence="2" id="KW-1185">Reference proteome</keyword>
<proteinExistence type="predicted"/>
<protein>
    <submittedName>
        <fullName evidence="1">Uncharacterized protein</fullName>
    </submittedName>
</protein>
<dbReference type="HOGENOM" id="CLU_3235671_0_0_6"/>
<evidence type="ECO:0000313" key="1">
    <source>
        <dbReference type="EMBL" id="EED34064.1"/>
    </source>
</evidence>
<dbReference type="STRING" id="565045.NOR51B_1"/>
<dbReference type="AlphaFoldDB" id="B8KX99"/>
<reference evidence="2" key="1">
    <citation type="journal article" date="2013" name="BMC Microbiol.">
        <title>Taxonomy and evolution of bacteriochlorophyll a-containing members of the OM60/NOR5 clade of marine gammaproteobacteria: description of Luminiphilus syltensis gen. nov., sp. nov., reclassification of Haliea rubra as Pseudohaliea rubra gen. nov., comb. nov., and emendation of Chromatocurvus halotolerans.</title>
        <authorList>
            <person name="Spring S."/>
            <person name="Riedel T."/>
            <person name="Sproer C."/>
            <person name="Yan S."/>
            <person name="Harder J."/>
            <person name="Fuchs B.M."/>
        </authorList>
    </citation>
    <scope>NUCLEOTIDE SEQUENCE [LARGE SCALE GENOMIC DNA]</scope>
    <source>
        <strain evidence="2">NOR51-B</strain>
    </source>
</reference>
<gene>
    <name evidence="1" type="ORF">NOR51B_1</name>
</gene>
<dbReference type="Proteomes" id="UP000004699">
    <property type="component" value="Unassembled WGS sequence"/>
</dbReference>
<sequence>MGPFRTEYSRPLAARYQRQIDKLNQLLKNRFVIGLGFSGHLIA</sequence>
<accession>B8KX99</accession>
<organism evidence="1 2">
    <name type="scientific">Luminiphilus syltensis NOR5-1B</name>
    <dbReference type="NCBI Taxonomy" id="565045"/>
    <lineage>
        <taxon>Bacteria</taxon>
        <taxon>Pseudomonadati</taxon>
        <taxon>Pseudomonadota</taxon>
        <taxon>Gammaproteobacteria</taxon>
        <taxon>Cellvibrionales</taxon>
        <taxon>Halieaceae</taxon>
        <taxon>Luminiphilus</taxon>
    </lineage>
</organism>
<evidence type="ECO:0000313" key="2">
    <source>
        <dbReference type="Proteomes" id="UP000004699"/>
    </source>
</evidence>
<dbReference type="EMBL" id="DS999411">
    <property type="protein sequence ID" value="EED34064.1"/>
    <property type="molecule type" value="Genomic_DNA"/>
</dbReference>
<name>B8KX99_9GAMM</name>